<proteinExistence type="predicted"/>
<reference evidence="2" key="1">
    <citation type="submission" date="2014-11" db="EMBL/GenBank/DDBJ databases">
        <authorList>
            <person name="Amaro Gonzalez C."/>
        </authorList>
    </citation>
    <scope>NUCLEOTIDE SEQUENCE</scope>
</reference>
<evidence type="ECO:0000313" key="2">
    <source>
        <dbReference type="EMBL" id="JAH55697.1"/>
    </source>
</evidence>
<keyword evidence="1" id="KW-0812">Transmembrane</keyword>
<dbReference type="AlphaFoldDB" id="A0A0E9TQF9"/>
<protein>
    <submittedName>
        <fullName evidence="2">Uncharacterized protein</fullName>
    </submittedName>
</protein>
<name>A0A0E9TQF9_ANGAN</name>
<reference evidence="2" key="2">
    <citation type="journal article" date="2015" name="Fish Shellfish Immunol.">
        <title>Early steps in the European eel (Anguilla anguilla)-Vibrio vulnificus interaction in the gills: Role of the RtxA13 toxin.</title>
        <authorList>
            <person name="Callol A."/>
            <person name="Pajuelo D."/>
            <person name="Ebbesson L."/>
            <person name="Teles M."/>
            <person name="MacKenzie S."/>
            <person name="Amaro C."/>
        </authorList>
    </citation>
    <scope>NUCLEOTIDE SEQUENCE</scope>
</reference>
<dbReference type="EMBL" id="GBXM01052880">
    <property type="protein sequence ID" value="JAH55697.1"/>
    <property type="molecule type" value="Transcribed_RNA"/>
</dbReference>
<organism evidence="2">
    <name type="scientific">Anguilla anguilla</name>
    <name type="common">European freshwater eel</name>
    <name type="synonym">Muraena anguilla</name>
    <dbReference type="NCBI Taxonomy" id="7936"/>
    <lineage>
        <taxon>Eukaryota</taxon>
        <taxon>Metazoa</taxon>
        <taxon>Chordata</taxon>
        <taxon>Craniata</taxon>
        <taxon>Vertebrata</taxon>
        <taxon>Euteleostomi</taxon>
        <taxon>Actinopterygii</taxon>
        <taxon>Neopterygii</taxon>
        <taxon>Teleostei</taxon>
        <taxon>Anguilliformes</taxon>
        <taxon>Anguillidae</taxon>
        <taxon>Anguilla</taxon>
    </lineage>
</organism>
<accession>A0A0E9TQF9</accession>
<feature type="transmembrane region" description="Helical" evidence="1">
    <location>
        <begin position="12"/>
        <end position="34"/>
    </location>
</feature>
<sequence length="38" mass="4397">MCLLTLTCTLMIFFFVQLCVFSLFISLLFVPLPFSLPH</sequence>
<keyword evidence="1" id="KW-1133">Transmembrane helix</keyword>
<keyword evidence="1" id="KW-0472">Membrane</keyword>
<evidence type="ECO:0000256" key="1">
    <source>
        <dbReference type="SAM" id="Phobius"/>
    </source>
</evidence>